<evidence type="ECO:0000313" key="1">
    <source>
        <dbReference type="EMBL" id="BAY59568.1"/>
    </source>
</evidence>
<accession>A0A1Z4JSC4</accession>
<dbReference type="EMBL" id="AP018205">
    <property type="protein sequence ID" value="BAY59568.1"/>
    <property type="molecule type" value="Genomic_DNA"/>
</dbReference>
<sequence>MKPEQIVKAFGVAKSWDECRGLQIPSFFKKPRLSPYQPHQGTHFIQKYRVLVASIKLAQAYQVEQSQIIHTLDKLDAFILS</sequence>
<dbReference type="AlphaFoldDB" id="A0A1Z4JSC4"/>
<geneLocation type="plasmid" evidence="1">
    <name>plasmid2</name>
</geneLocation>
<evidence type="ECO:0000313" key="2">
    <source>
        <dbReference type="Proteomes" id="UP000217895"/>
    </source>
</evidence>
<organism evidence="1 2">
    <name type="scientific">Leptolyngbya boryana NIES-2135</name>
    <dbReference type="NCBI Taxonomy" id="1973484"/>
    <lineage>
        <taxon>Bacteria</taxon>
        <taxon>Bacillati</taxon>
        <taxon>Cyanobacteriota</taxon>
        <taxon>Cyanophyceae</taxon>
        <taxon>Leptolyngbyales</taxon>
        <taxon>Leptolyngbyaceae</taxon>
        <taxon>Leptolyngbya group</taxon>
        <taxon>Leptolyngbya</taxon>
    </lineage>
</organism>
<proteinExistence type="predicted"/>
<protein>
    <submittedName>
        <fullName evidence="1">Uncharacterized protein</fullName>
    </submittedName>
</protein>
<name>A0A1Z4JSC4_LEPBY</name>
<keyword evidence="1" id="KW-0614">Plasmid</keyword>
<reference evidence="1 2" key="1">
    <citation type="submission" date="2017-06" db="EMBL/GenBank/DDBJ databases">
        <title>Genome sequencing of cyanobaciteial culture collection at National Institute for Environmental Studies (NIES).</title>
        <authorList>
            <person name="Hirose Y."/>
            <person name="Shimura Y."/>
            <person name="Fujisawa T."/>
            <person name="Nakamura Y."/>
            <person name="Kawachi M."/>
        </authorList>
    </citation>
    <scope>NUCLEOTIDE SEQUENCE [LARGE SCALE GENOMIC DNA]</scope>
    <source>
        <strain evidence="1 2">NIES-2135</strain>
        <plasmid evidence="2">Plasmid Plasmid2 dna</plasmid>
    </source>
</reference>
<dbReference type="Proteomes" id="UP000217895">
    <property type="component" value="Plasmid Plasmid2 dna"/>
</dbReference>
<keyword evidence="2" id="KW-1185">Reference proteome</keyword>
<gene>
    <name evidence="1" type="ORF">NIES2135_64450</name>
</gene>